<organism evidence="1 2">
    <name type="scientific">Helicobacter trogontum</name>
    <dbReference type="NCBI Taxonomy" id="50960"/>
    <lineage>
        <taxon>Bacteria</taxon>
        <taxon>Pseudomonadati</taxon>
        <taxon>Campylobacterota</taxon>
        <taxon>Epsilonproteobacteria</taxon>
        <taxon>Campylobacterales</taxon>
        <taxon>Helicobacteraceae</taxon>
        <taxon>Helicobacter</taxon>
    </lineage>
</organism>
<accession>A0A4U8TBL0</accession>
<evidence type="ECO:0000313" key="1">
    <source>
        <dbReference type="EMBL" id="TLD96007.1"/>
    </source>
</evidence>
<name>A0A4U8TBL0_9HELI</name>
<comment type="caution">
    <text evidence="1">The sequence shown here is derived from an EMBL/GenBank/DDBJ whole genome shotgun (WGS) entry which is preliminary data.</text>
</comment>
<evidence type="ECO:0000313" key="2">
    <source>
        <dbReference type="Proteomes" id="UP000029861"/>
    </source>
</evidence>
<dbReference type="Proteomes" id="UP000029861">
    <property type="component" value="Unassembled WGS sequence"/>
</dbReference>
<evidence type="ECO:0008006" key="3">
    <source>
        <dbReference type="Google" id="ProtNLM"/>
    </source>
</evidence>
<gene>
    <name evidence="1" type="ORF">LS80_008955</name>
</gene>
<sequence length="173" mass="20509">MGSIKVLEHTNTKIDNMGNKEVEYKLTEAKNMDRENYIQLYIDKFQFIAKLEGMTIKILSLMISNCVTYNDNELNLSSMHRARIMQKLNIKNAQITRALRELCEKGFLRKEAINSRLITYKLNPNIFGYDSFNTLKKQKMNFQCVFDFDNLTITEKVKMETEYENDKKYSWDI</sequence>
<dbReference type="RefSeq" id="WP_034324155.1">
    <property type="nucleotide sequence ID" value="NZ_FZND01000044.1"/>
</dbReference>
<protein>
    <recommendedName>
        <fullName evidence="3">Plasmid replication protein RepL domain-containing protein</fullName>
    </recommendedName>
</protein>
<reference evidence="1 2" key="1">
    <citation type="journal article" date="2014" name="Genome Announc.">
        <title>Draft genome sequences of eight enterohepatic helicobacter species isolated from both laboratory and wild rodents.</title>
        <authorList>
            <person name="Sheh A."/>
            <person name="Shen Z."/>
            <person name="Fox J.G."/>
        </authorList>
    </citation>
    <scope>NUCLEOTIDE SEQUENCE [LARGE SCALE GENOMIC DNA]</scope>
    <source>
        <strain evidence="1 2">ATCC 49310</strain>
    </source>
</reference>
<dbReference type="EMBL" id="JRPK02000040">
    <property type="protein sequence ID" value="TLD96007.1"/>
    <property type="molecule type" value="Genomic_DNA"/>
</dbReference>
<dbReference type="AlphaFoldDB" id="A0A4U8TBL0"/>
<proteinExistence type="predicted"/>